<sequence>MDALYNNQIKQYREQVKFMLPDGVKVNFKLLMAVWEKVGAYECSLKCKYVKEGATKEPLYNLGNTKHLRDINESTKKNCRTSGNISLAGNGDLKIAEEDVYLTMGFLRGCKPIEEAKKSDKIKLLNGGAKFSTLNNNIKEALINLHHKCAHNFLSSPGHWLPKHPLSQPSSGNDVAPTAQASKPDASKHGISQSNEELKRKGDPTYEGTSVQDDKKKKQNAMKKATSSSGVVRHTPAVSHRHSEGMRKAAHAGRNGQSRGENSDHSIGADTLDSRRPSHGWPAKSTTASTPYAMHSRRTAWCEEQE</sequence>
<evidence type="ECO:0000313" key="3">
    <source>
        <dbReference type="Proteomes" id="UP001153076"/>
    </source>
</evidence>
<dbReference type="EMBL" id="JAKOGI010000376">
    <property type="protein sequence ID" value="KAJ8435904.1"/>
    <property type="molecule type" value="Genomic_DNA"/>
</dbReference>
<dbReference type="Proteomes" id="UP001153076">
    <property type="component" value="Unassembled WGS sequence"/>
</dbReference>
<proteinExistence type="predicted"/>
<protein>
    <submittedName>
        <fullName evidence="2">Uncharacterized protein</fullName>
    </submittedName>
</protein>
<gene>
    <name evidence="2" type="ORF">Cgig2_010023</name>
</gene>
<keyword evidence="3" id="KW-1185">Reference proteome</keyword>
<organism evidence="2 3">
    <name type="scientific">Carnegiea gigantea</name>
    <dbReference type="NCBI Taxonomy" id="171969"/>
    <lineage>
        <taxon>Eukaryota</taxon>
        <taxon>Viridiplantae</taxon>
        <taxon>Streptophyta</taxon>
        <taxon>Embryophyta</taxon>
        <taxon>Tracheophyta</taxon>
        <taxon>Spermatophyta</taxon>
        <taxon>Magnoliopsida</taxon>
        <taxon>eudicotyledons</taxon>
        <taxon>Gunneridae</taxon>
        <taxon>Pentapetalae</taxon>
        <taxon>Caryophyllales</taxon>
        <taxon>Cactineae</taxon>
        <taxon>Cactaceae</taxon>
        <taxon>Cactoideae</taxon>
        <taxon>Echinocereeae</taxon>
        <taxon>Carnegiea</taxon>
    </lineage>
</organism>
<feature type="region of interest" description="Disordered" evidence="1">
    <location>
        <begin position="160"/>
        <end position="306"/>
    </location>
</feature>
<evidence type="ECO:0000313" key="2">
    <source>
        <dbReference type="EMBL" id="KAJ8435904.1"/>
    </source>
</evidence>
<evidence type="ECO:0000256" key="1">
    <source>
        <dbReference type="SAM" id="MobiDB-lite"/>
    </source>
</evidence>
<name>A0A9Q1K336_9CARY</name>
<comment type="caution">
    <text evidence="2">The sequence shown here is derived from an EMBL/GenBank/DDBJ whole genome shotgun (WGS) entry which is preliminary data.</text>
</comment>
<dbReference type="AlphaFoldDB" id="A0A9Q1K336"/>
<accession>A0A9Q1K336</accession>
<reference evidence="2" key="1">
    <citation type="submission" date="2022-04" db="EMBL/GenBank/DDBJ databases">
        <title>Carnegiea gigantea Genome sequencing and assembly v2.</title>
        <authorList>
            <person name="Copetti D."/>
            <person name="Sanderson M.J."/>
            <person name="Burquez A."/>
            <person name="Wojciechowski M.F."/>
        </authorList>
    </citation>
    <scope>NUCLEOTIDE SEQUENCE</scope>
    <source>
        <strain evidence="2">SGP5-SGP5p</strain>
        <tissue evidence="2">Aerial part</tissue>
    </source>
</reference>
<dbReference type="OrthoDB" id="1738076at2759"/>